<reference evidence="5 6" key="1">
    <citation type="submission" date="2018-05" db="EMBL/GenBank/DDBJ databases">
        <title>Leucothrix arctica sp. nov., isolated from Arctic seawater.</title>
        <authorList>
            <person name="Choi A."/>
            <person name="Baek K."/>
        </authorList>
    </citation>
    <scope>NUCLEOTIDE SEQUENCE [LARGE SCALE GENOMIC DNA]</scope>
    <source>
        <strain evidence="5 6">IMCC9719</strain>
    </source>
</reference>
<dbReference type="OrthoDB" id="6193797at2"/>
<dbReference type="AlphaFoldDB" id="A0A317CFB7"/>
<evidence type="ECO:0000256" key="2">
    <source>
        <dbReference type="ARBA" id="ARBA00022803"/>
    </source>
</evidence>
<keyword evidence="1" id="KW-0677">Repeat</keyword>
<evidence type="ECO:0000256" key="4">
    <source>
        <dbReference type="SAM" id="SignalP"/>
    </source>
</evidence>
<proteinExistence type="predicted"/>
<dbReference type="SUPFAM" id="SSF48452">
    <property type="entry name" value="TPR-like"/>
    <property type="match status" value="1"/>
</dbReference>
<dbReference type="Proteomes" id="UP000245506">
    <property type="component" value="Unassembled WGS sequence"/>
</dbReference>
<evidence type="ECO:0000256" key="1">
    <source>
        <dbReference type="ARBA" id="ARBA00022737"/>
    </source>
</evidence>
<gene>
    <name evidence="5" type="ORF">DKT75_07230</name>
</gene>
<dbReference type="InterPro" id="IPR013105">
    <property type="entry name" value="TPR_2"/>
</dbReference>
<evidence type="ECO:0000256" key="3">
    <source>
        <dbReference type="PROSITE-ProRule" id="PRU00339"/>
    </source>
</evidence>
<dbReference type="InterPro" id="IPR011990">
    <property type="entry name" value="TPR-like_helical_dom_sf"/>
</dbReference>
<name>A0A317CFB7_9GAMM</name>
<feature type="signal peptide" evidence="4">
    <location>
        <begin position="1"/>
        <end position="24"/>
    </location>
</feature>
<protein>
    <submittedName>
        <fullName evidence="5">Uncharacterized protein</fullName>
    </submittedName>
</protein>
<dbReference type="InterPro" id="IPR019734">
    <property type="entry name" value="TPR_rpt"/>
</dbReference>
<evidence type="ECO:0000313" key="5">
    <source>
        <dbReference type="EMBL" id="PWQ97324.1"/>
    </source>
</evidence>
<dbReference type="RefSeq" id="WP_109822752.1">
    <property type="nucleotide sequence ID" value="NZ_QGKL01000021.1"/>
</dbReference>
<dbReference type="PROSITE" id="PS50005">
    <property type="entry name" value="TPR"/>
    <property type="match status" value="1"/>
</dbReference>
<keyword evidence="6" id="KW-1185">Reference proteome</keyword>
<accession>A0A317CFB7</accession>
<comment type="caution">
    <text evidence="5">The sequence shown here is derived from an EMBL/GenBank/DDBJ whole genome shotgun (WGS) entry which is preliminary data.</text>
</comment>
<dbReference type="SMART" id="SM00028">
    <property type="entry name" value="TPR"/>
    <property type="match status" value="3"/>
</dbReference>
<sequence length="200" mass="23097">MKTTAILVVSLSFFTLFSASLVLAEDSIEFAVKPNRELTKIQHNQLDTLFLSLRNAKSAVEAYGHEKEIWRIWMTPKDEKLAALMYTAMGHIDDEQYKEAITTLNMVVSRFPKYAEGWNQRAFAHFHLDQYEESLNDIAKTLKLEPRHFGAMSGRGIIYINRGESLLAKETFIHAMNYHPYLRSRNLLLTIPAEVKELFI</sequence>
<keyword evidence="2 3" id="KW-0802">TPR repeat</keyword>
<feature type="repeat" description="TPR" evidence="3">
    <location>
        <begin position="115"/>
        <end position="148"/>
    </location>
</feature>
<feature type="chain" id="PRO_5016456346" evidence="4">
    <location>
        <begin position="25"/>
        <end position="200"/>
    </location>
</feature>
<dbReference type="EMBL" id="QGKL01000021">
    <property type="protein sequence ID" value="PWQ97324.1"/>
    <property type="molecule type" value="Genomic_DNA"/>
</dbReference>
<dbReference type="Gene3D" id="1.25.40.10">
    <property type="entry name" value="Tetratricopeptide repeat domain"/>
    <property type="match status" value="1"/>
</dbReference>
<organism evidence="5 6">
    <name type="scientific">Leucothrix arctica</name>
    <dbReference type="NCBI Taxonomy" id="1481894"/>
    <lineage>
        <taxon>Bacteria</taxon>
        <taxon>Pseudomonadati</taxon>
        <taxon>Pseudomonadota</taxon>
        <taxon>Gammaproteobacteria</taxon>
        <taxon>Thiotrichales</taxon>
        <taxon>Thiotrichaceae</taxon>
        <taxon>Leucothrix</taxon>
    </lineage>
</organism>
<evidence type="ECO:0000313" key="6">
    <source>
        <dbReference type="Proteomes" id="UP000245506"/>
    </source>
</evidence>
<dbReference type="Pfam" id="PF07719">
    <property type="entry name" value="TPR_2"/>
    <property type="match status" value="1"/>
</dbReference>
<keyword evidence="4" id="KW-0732">Signal</keyword>